<evidence type="ECO:0000313" key="6">
    <source>
        <dbReference type="Proteomes" id="UP000295122"/>
    </source>
</evidence>
<dbReference type="AlphaFoldDB" id="A0A4R7C7J9"/>
<dbReference type="PRINTS" id="PR00032">
    <property type="entry name" value="HTHARAC"/>
</dbReference>
<evidence type="ECO:0000313" key="5">
    <source>
        <dbReference type="EMBL" id="TDR94133.1"/>
    </source>
</evidence>
<dbReference type="InterPro" id="IPR020449">
    <property type="entry name" value="Tscrpt_reg_AraC-type_HTH"/>
</dbReference>
<proteinExistence type="predicted"/>
<dbReference type="SMART" id="SM00342">
    <property type="entry name" value="HTH_ARAC"/>
    <property type="match status" value="1"/>
</dbReference>
<gene>
    <name evidence="5" type="ORF">EV668_1408</name>
</gene>
<dbReference type="GO" id="GO:0043565">
    <property type="term" value="F:sequence-specific DNA binding"/>
    <property type="evidence" value="ECO:0007669"/>
    <property type="project" value="InterPro"/>
</dbReference>
<dbReference type="OrthoDB" id="6670788at2"/>
<dbReference type="SUPFAM" id="SSF46689">
    <property type="entry name" value="Homeodomain-like"/>
    <property type="match status" value="2"/>
</dbReference>
<dbReference type="PROSITE" id="PS01124">
    <property type="entry name" value="HTH_ARAC_FAMILY_2"/>
    <property type="match status" value="1"/>
</dbReference>
<organism evidence="5 6">
    <name type="scientific">Enterovirga rhinocerotis</name>
    <dbReference type="NCBI Taxonomy" id="1339210"/>
    <lineage>
        <taxon>Bacteria</taxon>
        <taxon>Pseudomonadati</taxon>
        <taxon>Pseudomonadota</taxon>
        <taxon>Alphaproteobacteria</taxon>
        <taxon>Hyphomicrobiales</taxon>
        <taxon>Methylobacteriaceae</taxon>
        <taxon>Enterovirga</taxon>
    </lineage>
</organism>
<keyword evidence="1" id="KW-0805">Transcription regulation</keyword>
<evidence type="ECO:0000256" key="1">
    <source>
        <dbReference type="ARBA" id="ARBA00023015"/>
    </source>
</evidence>
<comment type="caution">
    <text evidence="5">The sequence shown here is derived from an EMBL/GenBank/DDBJ whole genome shotgun (WGS) entry which is preliminary data.</text>
</comment>
<sequence length="284" mass="31723">MPRLREGLTLHLSDIEHLEEARTDSVMPPGFGIYLFFDDSVGLEASVGGFPLPVGRHRLSDERPLGFTLCRREPAAFVRRATPGTRVRHVIISLSLEWLDQTFGHHNVALPRASQEHLAISRWFPSRRLAQTALELLDPDSEGNAAIARLRDETVALEAVTEMLATVRPPAARGEGQRTDMLLLNRARDLIEDRLGAEFSFQELASEAGVGIATLRRLFRDAYGCTIYEYVRIRRLEMARLLLEDGKPVATAAALAGYTSSANFATAFRRRFGITPSRARESVW</sequence>
<dbReference type="Proteomes" id="UP000295122">
    <property type="component" value="Unassembled WGS sequence"/>
</dbReference>
<dbReference type="InterPro" id="IPR018062">
    <property type="entry name" value="HTH_AraC-typ_CS"/>
</dbReference>
<dbReference type="Gene3D" id="1.10.10.60">
    <property type="entry name" value="Homeodomain-like"/>
    <property type="match status" value="1"/>
</dbReference>
<name>A0A4R7C7J9_9HYPH</name>
<evidence type="ECO:0000256" key="2">
    <source>
        <dbReference type="ARBA" id="ARBA00023125"/>
    </source>
</evidence>
<reference evidence="5 6" key="1">
    <citation type="submission" date="2019-03" db="EMBL/GenBank/DDBJ databases">
        <title>Genomic Encyclopedia of Type Strains, Phase IV (KMG-IV): sequencing the most valuable type-strain genomes for metagenomic binning, comparative biology and taxonomic classification.</title>
        <authorList>
            <person name="Goeker M."/>
        </authorList>
    </citation>
    <scope>NUCLEOTIDE SEQUENCE [LARGE SCALE GENOMIC DNA]</scope>
    <source>
        <strain evidence="5 6">DSM 25903</strain>
    </source>
</reference>
<dbReference type="PROSITE" id="PS00041">
    <property type="entry name" value="HTH_ARAC_FAMILY_1"/>
    <property type="match status" value="1"/>
</dbReference>
<dbReference type="GO" id="GO:0003700">
    <property type="term" value="F:DNA-binding transcription factor activity"/>
    <property type="evidence" value="ECO:0007669"/>
    <property type="project" value="InterPro"/>
</dbReference>
<dbReference type="PANTHER" id="PTHR47893:SF1">
    <property type="entry name" value="REGULATORY PROTEIN PCHR"/>
    <property type="match status" value="1"/>
</dbReference>
<keyword evidence="6" id="KW-1185">Reference proteome</keyword>
<dbReference type="Pfam" id="PF12833">
    <property type="entry name" value="HTH_18"/>
    <property type="match status" value="1"/>
</dbReference>
<dbReference type="PANTHER" id="PTHR47893">
    <property type="entry name" value="REGULATORY PROTEIN PCHR"/>
    <property type="match status" value="1"/>
</dbReference>
<feature type="domain" description="HTH araC/xylS-type" evidence="4">
    <location>
        <begin position="185"/>
        <end position="282"/>
    </location>
</feature>
<dbReference type="EMBL" id="SNZR01000011">
    <property type="protein sequence ID" value="TDR94133.1"/>
    <property type="molecule type" value="Genomic_DNA"/>
</dbReference>
<evidence type="ECO:0000259" key="4">
    <source>
        <dbReference type="PROSITE" id="PS01124"/>
    </source>
</evidence>
<dbReference type="RefSeq" id="WP_133769061.1">
    <property type="nucleotide sequence ID" value="NZ_SNZR01000011.1"/>
</dbReference>
<keyword evidence="2" id="KW-0238">DNA-binding</keyword>
<dbReference type="InterPro" id="IPR018060">
    <property type="entry name" value="HTH_AraC"/>
</dbReference>
<keyword evidence="3" id="KW-0804">Transcription</keyword>
<protein>
    <submittedName>
        <fullName evidence="5">AraC family transcriptional regulator</fullName>
    </submittedName>
</protein>
<dbReference type="InterPro" id="IPR053142">
    <property type="entry name" value="PchR_regulatory_protein"/>
</dbReference>
<accession>A0A4R7C7J9</accession>
<evidence type="ECO:0000256" key="3">
    <source>
        <dbReference type="ARBA" id="ARBA00023163"/>
    </source>
</evidence>
<dbReference type="InterPro" id="IPR009057">
    <property type="entry name" value="Homeodomain-like_sf"/>
</dbReference>